<keyword evidence="1" id="KW-0560">Oxidoreductase</keyword>
<keyword evidence="4" id="KW-1185">Reference proteome</keyword>
<reference evidence="3 4" key="1">
    <citation type="submission" date="2024-08" db="EMBL/GenBank/DDBJ databases">
        <title>Gnathostoma spinigerum genome.</title>
        <authorList>
            <person name="Gonzalez-Bertolin B."/>
            <person name="Monzon S."/>
            <person name="Zaballos A."/>
            <person name="Jimenez P."/>
            <person name="Dekumyoy P."/>
            <person name="Varona S."/>
            <person name="Cuesta I."/>
            <person name="Sumanam S."/>
            <person name="Adisakwattana P."/>
            <person name="Gasser R.B."/>
            <person name="Hernandez-Gonzalez A."/>
            <person name="Young N.D."/>
            <person name="Perteguer M.J."/>
        </authorList>
    </citation>
    <scope>NUCLEOTIDE SEQUENCE [LARGE SCALE GENOMIC DNA]</scope>
    <source>
        <strain evidence="3">AL3</strain>
        <tissue evidence="3">Liver</tissue>
    </source>
</reference>
<accession>A0ABD6EJ77</accession>
<dbReference type="EMBL" id="JBGFUD010004960">
    <property type="protein sequence ID" value="MFH4980033.1"/>
    <property type="molecule type" value="Genomic_DNA"/>
</dbReference>
<sequence length="325" mass="36146">MAINAIRDAGYEIALSNMPRSLGPLIFVFTGTGNVSQGAQELFAHLPHEFVDVAALPKVAQKGLINKVYGCVVGRHDHLFTKDGKPFDEESFLKYPETYISKFATEIAPYASVIINGIYWGIKTPRLITIPDAKYLLTPKSSKYDAPGCPTLPHRLIAICDISADPGGSIEFMNECTTIDKPFTIYDADMHRYSDSFDAPSGCLVCSIDNMPAQMPFEATEQFGDLLFPYIIDMLNCATYLPFENLNCREEIKRAIITDNGKLTPNFSYIEELRRQGKSAHKRPIVKPVDKRILLLGAGMVSGPFVSYFARKEHISLTVCMSLLI</sequence>
<dbReference type="SMART" id="SM01002">
    <property type="entry name" value="AlaDh_PNT_C"/>
    <property type="match status" value="1"/>
</dbReference>
<dbReference type="InterPro" id="IPR051168">
    <property type="entry name" value="AASS"/>
</dbReference>
<dbReference type="GO" id="GO:0016491">
    <property type="term" value="F:oxidoreductase activity"/>
    <property type="evidence" value="ECO:0007669"/>
    <property type="project" value="UniProtKB-KW"/>
</dbReference>
<proteinExistence type="predicted"/>
<evidence type="ECO:0000313" key="4">
    <source>
        <dbReference type="Proteomes" id="UP001608902"/>
    </source>
</evidence>
<evidence type="ECO:0000256" key="1">
    <source>
        <dbReference type="ARBA" id="ARBA00023002"/>
    </source>
</evidence>
<dbReference type="InterPro" id="IPR007698">
    <property type="entry name" value="AlaDH/PNT_NAD(H)-bd"/>
</dbReference>
<name>A0ABD6EJ77_9BILA</name>
<dbReference type="Gene3D" id="3.40.50.720">
    <property type="entry name" value="NAD(P)-binding Rossmann-like Domain"/>
    <property type="match status" value="1"/>
</dbReference>
<dbReference type="PANTHER" id="PTHR11133">
    <property type="entry name" value="SACCHAROPINE DEHYDROGENASE"/>
    <property type="match status" value="1"/>
</dbReference>
<feature type="domain" description="Alanine dehydrogenase/pyridine nucleotide transhydrogenase NAD(H)-binding" evidence="2">
    <location>
        <begin position="5"/>
        <end position="207"/>
    </location>
</feature>
<dbReference type="PANTHER" id="PTHR11133:SF22">
    <property type="entry name" value="ALPHA-AMINOADIPIC SEMIALDEHYDE SYNTHASE, MITOCHONDRIAL"/>
    <property type="match status" value="1"/>
</dbReference>
<comment type="caution">
    <text evidence="3">The sequence shown here is derived from an EMBL/GenBank/DDBJ whole genome shotgun (WGS) entry which is preliminary data.</text>
</comment>
<organism evidence="3 4">
    <name type="scientific">Gnathostoma spinigerum</name>
    <dbReference type="NCBI Taxonomy" id="75299"/>
    <lineage>
        <taxon>Eukaryota</taxon>
        <taxon>Metazoa</taxon>
        <taxon>Ecdysozoa</taxon>
        <taxon>Nematoda</taxon>
        <taxon>Chromadorea</taxon>
        <taxon>Rhabditida</taxon>
        <taxon>Spirurina</taxon>
        <taxon>Gnathostomatomorpha</taxon>
        <taxon>Gnathostomatoidea</taxon>
        <taxon>Gnathostomatidae</taxon>
        <taxon>Gnathostoma</taxon>
    </lineage>
</organism>
<evidence type="ECO:0000259" key="2">
    <source>
        <dbReference type="SMART" id="SM01002"/>
    </source>
</evidence>
<protein>
    <recommendedName>
        <fullName evidence="2">Alanine dehydrogenase/pyridine nucleotide transhydrogenase NAD(H)-binding domain-containing protein</fullName>
    </recommendedName>
</protein>
<dbReference type="Proteomes" id="UP001608902">
    <property type="component" value="Unassembled WGS sequence"/>
</dbReference>
<evidence type="ECO:0000313" key="3">
    <source>
        <dbReference type="EMBL" id="MFH4980033.1"/>
    </source>
</evidence>
<dbReference type="AlphaFoldDB" id="A0ABD6EJ77"/>
<gene>
    <name evidence="3" type="ORF">AB6A40_006742</name>
</gene>